<dbReference type="Gene3D" id="2.60.40.150">
    <property type="entry name" value="C2 domain"/>
    <property type="match status" value="1"/>
</dbReference>
<dbReference type="GO" id="GO:0005509">
    <property type="term" value="F:calcium ion binding"/>
    <property type="evidence" value="ECO:0007669"/>
    <property type="project" value="TreeGrafter"/>
</dbReference>
<gene>
    <name evidence="3" type="ORF">GBAR_LOCUS30763</name>
</gene>
<feature type="domain" description="C2" evidence="2">
    <location>
        <begin position="36"/>
        <end position="170"/>
    </location>
</feature>
<keyword evidence="4" id="KW-1185">Reference proteome</keyword>
<evidence type="ECO:0000256" key="1">
    <source>
        <dbReference type="SAM" id="MobiDB-lite"/>
    </source>
</evidence>
<feature type="region of interest" description="Disordered" evidence="1">
    <location>
        <begin position="200"/>
        <end position="248"/>
    </location>
</feature>
<dbReference type="Pfam" id="PF00168">
    <property type="entry name" value="C2"/>
    <property type="match status" value="1"/>
</dbReference>
<dbReference type="PROSITE" id="PS50004">
    <property type="entry name" value="C2"/>
    <property type="match status" value="1"/>
</dbReference>
<comment type="caution">
    <text evidence="3">The sequence shown here is derived from an EMBL/GenBank/DDBJ whole genome shotgun (WGS) entry which is preliminary data.</text>
</comment>
<dbReference type="GO" id="GO:0030276">
    <property type="term" value="F:clathrin binding"/>
    <property type="evidence" value="ECO:0007669"/>
    <property type="project" value="TreeGrafter"/>
</dbReference>
<dbReference type="GO" id="GO:0005886">
    <property type="term" value="C:plasma membrane"/>
    <property type="evidence" value="ECO:0007669"/>
    <property type="project" value="TreeGrafter"/>
</dbReference>
<dbReference type="GO" id="GO:0017156">
    <property type="term" value="P:calcium-ion regulated exocytosis"/>
    <property type="evidence" value="ECO:0007669"/>
    <property type="project" value="TreeGrafter"/>
</dbReference>
<dbReference type="GO" id="GO:0001786">
    <property type="term" value="F:phosphatidylserine binding"/>
    <property type="evidence" value="ECO:0007669"/>
    <property type="project" value="TreeGrafter"/>
</dbReference>
<dbReference type="PANTHER" id="PTHR10024">
    <property type="entry name" value="SYNAPTOTAGMIN"/>
    <property type="match status" value="1"/>
</dbReference>
<dbReference type="GO" id="GO:0005544">
    <property type="term" value="F:calcium-dependent phospholipid binding"/>
    <property type="evidence" value="ECO:0007669"/>
    <property type="project" value="TreeGrafter"/>
</dbReference>
<name>A0AA35TY92_GEOBA</name>
<dbReference type="GO" id="GO:0000149">
    <property type="term" value="F:SNARE binding"/>
    <property type="evidence" value="ECO:0007669"/>
    <property type="project" value="TreeGrafter"/>
</dbReference>
<accession>A0AA35TY92</accession>
<feature type="compositionally biased region" description="Basic residues" evidence="1">
    <location>
        <begin position="209"/>
        <end position="218"/>
    </location>
</feature>
<dbReference type="InterPro" id="IPR035892">
    <property type="entry name" value="C2_domain_sf"/>
</dbReference>
<sequence length="248" mass="29156">GCVSERTTLRCLCFRELFSFHERPGHHLAIYLQQFSAGDLLFSLTYSEERRVINGIILKATNLRKADIWGLADPYVKIYMIHESKRMNKWKTEVKKNTLVPIYNESFQFDVSGLDIRNVSLEVWVMDYDWFSRNDKMGVVYVGANSPQEVGRNHWMEIISAPEHQTSHWHTIIPYTDLKQVLPLAKQQLQQRQQQQQELQQQQQQQRQQQHRRQRQRRVQYLQPPPNPAQQQQLPGSDTNTSDASAAP</sequence>
<dbReference type="SMART" id="SM00239">
    <property type="entry name" value="C2"/>
    <property type="match status" value="1"/>
</dbReference>
<dbReference type="SUPFAM" id="SSF49562">
    <property type="entry name" value="C2 domain (Calcium/lipid-binding domain, CaLB)"/>
    <property type="match status" value="1"/>
</dbReference>
<evidence type="ECO:0000313" key="3">
    <source>
        <dbReference type="EMBL" id="CAI8056459.1"/>
    </source>
</evidence>
<evidence type="ECO:0000259" key="2">
    <source>
        <dbReference type="PROSITE" id="PS50004"/>
    </source>
</evidence>
<dbReference type="Proteomes" id="UP001174909">
    <property type="component" value="Unassembled WGS sequence"/>
</dbReference>
<organism evidence="3 4">
    <name type="scientific">Geodia barretti</name>
    <name type="common">Barrett's horny sponge</name>
    <dbReference type="NCBI Taxonomy" id="519541"/>
    <lineage>
        <taxon>Eukaryota</taxon>
        <taxon>Metazoa</taxon>
        <taxon>Porifera</taxon>
        <taxon>Demospongiae</taxon>
        <taxon>Heteroscleromorpha</taxon>
        <taxon>Tetractinellida</taxon>
        <taxon>Astrophorina</taxon>
        <taxon>Geodiidae</taxon>
        <taxon>Geodia</taxon>
    </lineage>
</organism>
<proteinExistence type="predicted"/>
<dbReference type="PRINTS" id="PR00360">
    <property type="entry name" value="C2DOMAIN"/>
</dbReference>
<feature type="compositionally biased region" description="Polar residues" evidence="1">
    <location>
        <begin position="236"/>
        <end position="248"/>
    </location>
</feature>
<protein>
    <submittedName>
        <fullName evidence="3">Synaptotagmin-3</fullName>
    </submittedName>
</protein>
<dbReference type="InterPro" id="IPR000008">
    <property type="entry name" value="C2_dom"/>
</dbReference>
<dbReference type="AlphaFoldDB" id="A0AA35TY92"/>
<feature type="non-terminal residue" evidence="3">
    <location>
        <position position="248"/>
    </location>
</feature>
<evidence type="ECO:0000313" key="4">
    <source>
        <dbReference type="Proteomes" id="UP001174909"/>
    </source>
</evidence>
<dbReference type="GO" id="GO:0070382">
    <property type="term" value="C:exocytic vesicle"/>
    <property type="evidence" value="ECO:0007669"/>
    <property type="project" value="TreeGrafter"/>
</dbReference>
<reference evidence="3" key="1">
    <citation type="submission" date="2023-03" db="EMBL/GenBank/DDBJ databases">
        <authorList>
            <person name="Steffen K."/>
            <person name="Cardenas P."/>
        </authorList>
    </citation>
    <scope>NUCLEOTIDE SEQUENCE</scope>
</reference>
<dbReference type="EMBL" id="CASHTH010004355">
    <property type="protein sequence ID" value="CAI8056459.1"/>
    <property type="molecule type" value="Genomic_DNA"/>
</dbReference>